<dbReference type="EMBL" id="CM055106">
    <property type="protein sequence ID" value="KAJ7530177.1"/>
    <property type="molecule type" value="Genomic_DNA"/>
</dbReference>
<proteinExistence type="predicted"/>
<accession>A0ACC2BL76</accession>
<sequence>MAFPLPLAPRARKHDQLPTTANQYPRPRRMSGLVSCICAVFIFLLIAAGLAIMVTVILLHPHKPRYRLQDVQITLLNITYGPPPVQSPPDTSSDSDPVDSQLNSDILVTVQSYNRNHHLEIYNTRLVVILRYRKVEIGSYEFAPFYQEPKNIAVVRGVMSIRGVSLRRSVAASLKNDVTRNGAVDLKSELAARVKFRHGSWKSSWHRWFEVNCDLIVSSPTAPNGSHIVFKKC</sequence>
<evidence type="ECO:0000313" key="2">
    <source>
        <dbReference type="Proteomes" id="UP001162992"/>
    </source>
</evidence>
<dbReference type="Proteomes" id="UP001162992">
    <property type="component" value="Chromosome 15"/>
</dbReference>
<comment type="caution">
    <text evidence="1">The sequence shown here is derived from an EMBL/GenBank/DDBJ whole genome shotgun (WGS) entry which is preliminary data.</text>
</comment>
<keyword evidence="2" id="KW-1185">Reference proteome</keyword>
<name>A0ACC2BL76_DIPCM</name>
<protein>
    <submittedName>
        <fullName evidence="1">Uncharacterized protein</fullName>
    </submittedName>
</protein>
<evidence type="ECO:0000313" key="1">
    <source>
        <dbReference type="EMBL" id="KAJ7530177.1"/>
    </source>
</evidence>
<organism evidence="1 2">
    <name type="scientific">Diphasiastrum complanatum</name>
    <name type="common">Issler's clubmoss</name>
    <name type="synonym">Lycopodium complanatum</name>
    <dbReference type="NCBI Taxonomy" id="34168"/>
    <lineage>
        <taxon>Eukaryota</taxon>
        <taxon>Viridiplantae</taxon>
        <taxon>Streptophyta</taxon>
        <taxon>Embryophyta</taxon>
        <taxon>Tracheophyta</taxon>
        <taxon>Lycopodiopsida</taxon>
        <taxon>Lycopodiales</taxon>
        <taxon>Lycopodiaceae</taxon>
        <taxon>Lycopodioideae</taxon>
        <taxon>Diphasiastrum</taxon>
    </lineage>
</organism>
<reference evidence="2" key="1">
    <citation type="journal article" date="2024" name="Proc. Natl. Acad. Sci. U.S.A.">
        <title>Extraordinary preservation of gene collinearity over three hundred million years revealed in homosporous lycophytes.</title>
        <authorList>
            <person name="Li C."/>
            <person name="Wickell D."/>
            <person name="Kuo L.Y."/>
            <person name="Chen X."/>
            <person name="Nie B."/>
            <person name="Liao X."/>
            <person name="Peng D."/>
            <person name="Ji J."/>
            <person name="Jenkins J."/>
            <person name="Williams M."/>
            <person name="Shu S."/>
            <person name="Plott C."/>
            <person name="Barry K."/>
            <person name="Rajasekar S."/>
            <person name="Grimwood J."/>
            <person name="Han X."/>
            <person name="Sun S."/>
            <person name="Hou Z."/>
            <person name="He W."/>
            <person name="Dai G."/>
            <person name="Sun C."/>
            <person name="Schmutz J."/>
            <person name="Leebens-Mack J.H."/>
            <person name="Li F.W."/>
            <person name="Wang L."/>
        </authorList>
    </citation>
    <scope>NUCLEOTIDE SEQUENCE [LARGE SCALE GENOMIC DNA]</scope>
    <source>
        <strain evidence="2">cv. PW_Plant_1</strain>
    </source>
</reference>
<gene>
    <name evidence="1" type="ORF">O6H91_15G083300</name>
</gene>